<dbReference type="PANTHER" id="PTHR12131">
    <property type="entry name" value="ATP-DEPENDENT RNA AND DNA HELICASE"/>
    <property type="match status" value="1"/>
</dbReference>
<gene>
    <name evidence="7" type="ORF">BN381_80320</name>
</gene>
<dbReference type="GO" id="GO:0005524">
    <property type="term" value="F:ATP binding"/>
    <property type="evidence" value="ECO:0007669"/>
    <property type="project" value="UniProtKB-KW"/>
</dbReference>
<evidence type="ECO:0000259" key="5">
    <source>
        <dbReference type="PROSITE" id="PS51192"/>
    </source>
</evidence>
<dbReference type="InterPro" id="IPR011545">
    <property type="entry name" value="DEAD/DEAH_box_helicase_dom"/>
</dbReference>
<dbReference type="STRING" id="1229780.BN381_80320"/>
<dbReference type="InterPro" id="IPR027417">
    <property type="entry name" value="P-loop_NTPase"/>
</dbReference>
<keyword evidence="4" id="KW-0067">ATP-binding</keyword>
<dbReference type="CDD" id="cd17921">
    <property type="entry name" value="DEXHc_Ski2"/>
    <property type="match status" value="1"/>
</dbReference>
<dbReference type="RefSeq" id="WP_012230848.1">
    <property type="nucleotide sequence ID" value="NZ_HG422565.1"/>
</dbReference>
<dbReference type="Gene3D" id="3.40.50.300">
    <property type="entry name" value="P-loop containing nucleotide triphosphate hydrolases"/>
    <property type="match status" value="2"/>
</dbReference>
<dbReference type="Pfam" id="PF00270">
    <property type="entry name" value="DEAD"/>
    <property type="match status" value="1"/>
</dbReference>
<keyword evidence="2" id="KW-0378">Hydrolase</keyword>
<dbReference type="InterPro" id="IPR021904">
    <property type="entry name" value="DUF3516"/>
</dbReference>
<organism evidence="7 8">
    <name type="scientific">Candidatus Neomicrothrix parvicella RN1</name>
    <dbReference type="NCBI Taxonomy" id="1229780"/>
    <lineage>
        <taxon>Bacteria</taxon>
        <taxon>Bacillati</taxon>
        <taxon>Actinomycetota</taxon>
        <taxon>Acidimicrobiia</taxon>
        <taxon>Acidimicrobiales</taxon>
        <taxon>Microthrixaceae</taxon>
        <taxon>Candidatus Neomicrothrix</taxon>
    </lineage>
</organism>
<dbReference type="GO" id="GO:0016787">
    <property type="term" value="F:hydrolase activity"/>
    <property type="evidence" value="ECO:0007669"/>
    <property type="project" value="UniProtKB-KW"/>
</dbReference>
<evidence type="ECO:0000256" key="3">
    <source>
        <dbReference type="ARBA" id="ARBA00022806"/>
    </source>
</evidence>
<dbReference type="SMART" id="SM00490">
    <property type="entry name" value="HELICc"/>
    <property type="match status" value="1"/>
</dbReference>
<dbReference type="Pfam" id="PF12029">
    <property type="entry name" value="DUF3516"/>
    <property type="match status" value="1"/>
</dbReference>
<sequence>MTRLELPPNPSQDEALEVFLGWVADQGLELYPAQEEAILALFSGSHVILTTPTGSGKSLVATAGHVAALAAGERSVYTAPIKALVSEKFFQLREALGDDAVGMLTGDATINPDAPVICATAEILAHQALAGAPGGAPSHVTMDEFHYYDEPDRGWAWQVPILELPNTRLLAMSATLGDVGWLADDLVGRSGRSIEVVTGVERPVPLSFEYRTTPLIETVEDLIAADRVPAYVVHFTQQAATEQAQAFTSLSVLTKAERRELAEVLTGVRFDTPFGKDLKRFLSHGVGVHHAGLLPRYRLLVERLAKEGWLRLICGTDTLGVGVNIPIRTVIFTQLYKYDGTETRILTAREFAQVAGRAGRRGYDTEGYVVAQAPPHVVENLRAEQKAGTNTTKLRKIVRKKAPERGYAHWNNDTFARLCSALPEKLNSRMAMTHSMVLHVLSRPGDGEAALRRMIEHSHESDGAKLALLGRAEAIITSLEEAGILARSEEPDSQGRSLVVHGDLQADFALDRPLAPFVVEVVNSYEPDDPEYALSVLSVVEASLDDPRQVLIAQQRKARDEAYTRMKMEGVDFDERQERLGEIRWPQPLRDELLSMLATFSEHHPWVTGEWLRPKAVARDLYEQGLGFRDYVTSLGVKRSEGVLLRYLTEVYRTLQRNVPEESRTEELEEITAWVGAVIRQVDSSLLEEYALLEGALGDGVSSDALDAAAIASTPPPITADKRAFRAMVRTEVFRWVQALARHDHGSLSRLVFDDGEQHDLVWWRDLMEPYWEEWDSIGIDADARSARFLRIEEHPDHWDVTQWLVDPDETNEWSLIARVDLRASDEAGEAVVKPVRIGFDDDDHDA</sequence>
<keyword evidence="8" id="KW-1185">Reference proteome</keyword>
<dbReference type="InterPro" id="IPR014001">
    <property type="entry name" value="Helicase_ATP-bd"/>
</dbReference>
<dbReference type="GO" id="GO:0003676">
    <property type="term" value="F:nucleic acid binding"/>
    <property type="evidence" value="ECO:0007669"/>
    <property type="project" value="InterPro"/>
</dbReference>
<accession>R4Z546</accession>
<evidence type="ECO:0000313" key="7">
    <source>
        <dbReference type="EMBL" id="CCM65790.1"/>
    </source>
</evidence>
<dbReference type="AlphaFoldDB" id="R4Z546"/>
<dbReference type="InterPro" id="IPR050699">
    <property type="entry name" value="RNA-DNA_Helicase"/>
</dbReference>
<evidence type="ECO:0000313" key="8">
    <source>
        <dbReference type="Proteomes" id="UP000018291"/>
    </source>
</evidence>
<reference evidence="7 8" key="1">
    <citation type="journal article" date="2013" name="ISME J.">
        <title>Metabolic model for the filamentous 'Candidatus Microthrix parvicella' based on genomic and metagenomic analyses.</title>
        <authorList>
            <person name="Jon McIlroy S."/>
            <person name="Kristiansen R."/>
            <person name="Albertsen M."/>
            <person name="Michael Karst S."/>
            <person name="Rossetti S."/>
            <person name="Lund Nielsen J."/>
            <person name="Tandoi V."/>
            <person name="James Seviour R."/>
            <person name="Nielsen P.H."/>
        </authorList>
    </citation>
    <scope>NUCLEOTIDE SEQUENCE [LARGE SCALE GENOMIC DNA]</scope>
    <source>
        <strain evidence="7 8">RN1</strain>
    </source>
</reference>
<feature type="domain" description="Helicase C-terminal" evidence="6">
    <location>
        <begin position="227"/>
        <end position="397"/>
    </location>
</feature>
<protein>
    <submittedName>
        <fullName evidence="7">DEAD/DEAH box helicase domain protein</fullName>
    </submittedName>
</protein>
<keyword evidence="1" id="KW-0547">Nucleotide-binding</keyword>
<name>R4Z546_9ACTN</name>
<dbReference type="eggNOG" id="COG4581">
    <property type="taxonomic scope" value="Bacteria"/>
</dbReference>
<dbReference type="OrthoDB" id="3229913at2"/>
<dbReference type="SMART" id="SM00487">
    <property type="entry name" value="DEXDc"/>
    <property type="match status" value="1"/>
</dbReference>
<dbReference type="PROSITE" id="PS51192">
    <property type="entry name" value="HELICASE_ATP_BIND_1"/>
    <property type="match status" value="1"/>
</dbReference>
<dbReference type="PROSITE" id="PS51194">
    <property type="entry name" value="HELICASE_CTER"/>
    <property type="match status" value="1"/>
</dbReference>
<comment type="caution">
    <text evidence="7">The sequence shown here is derived from an EMBL/GenBank/DDBJ whole genome shotgun (WGS) entry which is preliminary data.</text>
</comment>
<dbReference type="HOGENOM" id="CLU_017075_0_0_11"/>
<dbReference type="GO" id="GO:0004386">
    <property type="term" value="F:helicase activity"/>
    <property type="evidence" value="ECO:0007669"/>
    <property type="project" value="UniProtKB-KW"/>
</dbReference>
<evidence type="ECO:0000256" key="1">
    <source>
        <dbReference type="ARBA" id="ARBA00022741"/>
    </source>
</evidence>
<feature type="domain" description="Helicase ATP-binding" evidence="5">
    <location>
        <begin position="38"/>
        <end position="194"/>
    </location>
</feature>
<evidence type="ECO:0000256" key="4">
    <source>
        <dbReference type="ARBA" id="ARBA00022840"/>
    </source>
</evidence>
<dbReference type="SUPFAM" id="SSF52540">
    <property type="entry name" value="P-loop containing nucleoside triphosphate hydrolases"/>
    <property type="match status" value="1"/>
</dbReference>
<evidence type="ECO:0000256" key="2">
    <source>
        <dbReference type="ARBA" id="ARBA00022801"/>
    </source>
</evidence>
<proteinExistence type="predicted"/>
<dbReference type="Proteomes" id="UP000018291">
    <property type="component" value="Unassembled WGS sequence"/>
</dbReference>
<dbReference type="PANTHER" id="PTHR12131:SF1">
    <property type="entry name" value="ATP-DEPENDENT RNA HELICASE SUPV3L1, MITOCHONDRIAL-RELATED"/>
    <property type="match status" value="1"/>
</dbReference>
<keyword evidence="3 7" id="KW-0347">Helicase</keyword>
<dbReference type="EMBL" id="CANL01000078">
    <property type="protein sequence ID" value="CCM65790.1"/>
    <property type="molecule type" value="Genomic_DNA"/>
</dbReference>
<dbReference type="InterPro" id="IPR001650">
    <property type="entry name" value="Helicase_C-like"/>
</dbReference>
<evidence type="ECO:0000259" key="6">
    <source>
        <dbReference type="PROSITE" id="PS51194"/>
    </source>
</evidence>